<dbReference type="Proteomes" id="UP001500879">
    <property type="component" value="Unassembled WGS sequence"/>
</dbReference>
<evidence type="ECO:0000313" key="2">
    <source>
        <dbReference type="EMBL" id="GAA0437706.1"/>
    </source>
</evidence>
<proteinExistence type="predicted"/>
<organism evidence="2 3">
    <name type="scientific">Streptomyces luteireticuli</name>
    <dbReference type="NCBI Taxonomy" id="173858"/>
    <lineage>
        <taxon>Bacteria</taxon>
        <taxon>Bacillati</taxon>
        <taxon>Actinomycetota</taxon>
        <taxon>Actinomycetes</taxon>
        <taxon>Kitasatosporales</taxon>
        <taxon>Streptomycetaceae</taxon>
        <taxon>Streptomyces</taxon>
    </lineage>
</organism>
<sequence>MRLSRGKLGEGRVATTRWRSAGAVVIAVLACIPVITARADDARPLTAWSSYSAEVRLKYFGIRQGIEVGGPIAFNALDVPAGTEEVVVTSPALVEPIPLTPYKAGSTQFTQVDSPGTHHDIRSDIPAGVYPVTATIRGHIVATARLTVAAKNALSIDRFVVHPKGAAPCSPDPAAVRPGSEVDVLVADTHPSRPEATLTVKSPAFERPVTIKRGAGDPGCKGDDGDAVYGGHATVRGDVSPGRYPMTVVTGHQSASRQLTVAGKPVPHGHPWLTTGLVAAGIGILAALGLAVRRRRKAAASST</sequence>
<evidence type="ECO:0000256" key="1">
    <source>
        <dbReference type="SAM" id="Phobius"/>
    </source>
</evidence>
<keyword evidence="1" id="KW-0472">Membrane</keyword>
<gene>
    <name evidence="2" type="ORF">GCM10010357_68890</name>
</gene>
<dbReference type="PROSITE" id="PS51257">
    <property type="entry name" value="PROKAR_LIPOPROTEIN"/>
    <property type="match status" value="1"/>
</dbReference>
<name>A0ABN0Z7Y4_9ACTN</name>
<keyword evidence="1" id="KW-1133">Transmembrane helix</keyword>
<accession>A0ABN0Z7Y4</accession>
<reference evidence="2 3" key="1">
    <citation type="journal article" date="2019" name="Int. J. Syst. Evol. Microbiol.">
        <title>The Global Catalogue of Microorganisms (GCM) 10K type strain sequencing project: providing services to taxonomists for standard genome sequencing and annotation.</title>
        <authorList>
            <consortium name="The Broad Institute Genomics Platform"/>
            <consortium name="The Broad Institute Genome Sequencing Center for Infectious Disease"/>
            <person name="Wu L."/>
            <person name="Ma J."/>
        </authorList>
    </citation>
    <scope>NUCLEOTIDE SEQUENCE [LARGE SCALE GENOMIC DNA]</scope>
    <source>
        <strain evidence="2 3">JCM 4788</strain>
    </source>
</reference>
<keyword evidence="1" id="KW-0812">Transmembrane</keyword>
<protein>
    <recommendedName>
        <fullName evidence="4">LPXTG cell wall anchor domain-containing protein</fullName>
    </recommendedName>
</protein>
<feature type="transmembrane region" description="Helical" evidence="1">
    <location>
        <begin position="272"/>
        <end position="292"/>
    </location>
</feature>
<comment type="caution">
    <text evidence="2">The sequence shown here is derived from an EMBL/GenBank/DDBJ whole genome shotgun (WGS) entry which is preliminary data.</text>
</comment>
<dbReference type="EMBL" id="BAAABX010000089">
    <property type="protein sequence ID" value="GAA0437706.1"/>
    <property type="molecule type" value="Genomic_DNA"/>
</dbReference>
<evidence type="ECO:0000313" key="3">
    <source>
        <dbReference type="Proteomes" id="UP001500879"/>
    </source>
</evidence>
<evidence type="ECO:0008006" key="4">
    <source>
        <dbReference type="Google" id="ProtNLM"/>
    </source>
</evidence>
<keyword evidence="3" id="KW-1185">Reference proteome</keyword>